<feature type="transmembrane region" description="Helical" evidence="1">
    <location>
        <begin position="12"/>
        <end position="34"/>
    </location>
</feature>
<proteinExistence type="predicted"/>
<keyword evidence="3" id="KW-1185">Reference proteome</keyword>
<evidence type="ECO:0000313" key="2">
    <source>
        <dbReference type="EMBL" id="MDE1655807.1"/>
    </source>
</evidence>
<feature type="transmembrane region" description="Helical" evidence="1">
    <location>
        <begin position="46"/>
        <end position="69"/>
    </location>
</feature>
<dbReference type="RefSeq" id="WP_274732413.1">
    <property type="nucleotide sequence ID" value="NZ_CAMXYX010000001.1"/>
</dbReference>
<protein>
    <recommendedName>
        <fullName evidence="4">Cardiolipin synthase N-terminal domain-containing protein</fullName>
    </recommendedName>
</protein>
<sequence length="133" mass="13945">MEDFLALPLPAQIALGIVALIQLALLITSLVLLSRWPERQLAGVPRLGWVVIVLLGSLVGTLLFLFMYARARTALAQRRAWEKQRAAGAGTHTAGTQTAGTHTAAALGTTQGAAQAPATQAASASETVRELYG</sequence>
<evidence type="ECO:0008006" key="4">
    <source>
        <dbReference type="Google" id="ProtNLM"/>
    </source>
</evidence>
<keyword evidence="1" id="KW-0472">Membrane</keyword>
<dbReference type="EMBL" id="JARBHI010000003">
    <property type="protein sequence ID" value="MDE1655807.1"/>
    <property type="molecule type" value="Genomic_DNA"/>
</dbReference>
<dbReference type="Proteomes" id="UP001219297">
    <property type="component" value="Unassembled WGS sequence"/>
</dbReference>
<evidence type="ECO:0000256" key="1">
    <source>
        <dbReference type="SAM" id="Phobius"/>
    </source>
</evidence>
<comment type="caution">
    <text evidence="2">The sequence shown here is derived from an EMBL/GenBank/DDBJ whole genome shotgun (WGS) entry which is preliminary data.</text>
</comment>
<organism evidence="2 3">
    <name type="scientific">Actinotignum sanguinis</name>
    <dbReference type="NCBI Taxonomy" id="1445614"/>
    <lineage>
        <taxon>Bacteria</taxon>
        <taxon>Bacillati</taxon>
        <taxon>Actinomycetota</taxon>
        <taxon>Actinomycetes</taxon>
        <taxon>Actinomycetales</taxon>
        <taxon>Actinomycetaceae</taxon>
        <taxon>Actinotignum</taxon>
    </lineage>
</organism>
<dbReference type="GeneID" id="83608786"/>
<reference evidence="2 3" key="1">
    <citation type="submission" date="2023-02" db="EMBL/GenBank/DDBJ databases">
        <title>Defining the Infant Male Urobiome and Moving Towards Mechanisms in Urobiome Research.</title>
        <authorList>
            <person name="Reasoner S."/>
            <person name="Flores V."/>
            <person name="Van Horn G."/>
            <person name="Morales G."/>
            <person name="Peard L."/>
            <person name="Abelson B."/>
            <person name="Manuel C."/>
            <person name="Lee J."/>
            <person name="Baker B."/>
            <person name="Williams T."/>
            <person name="Schmitz J."/>
            <person name="Clayton D."/>
            <person name="Hadjifrangiskou M."/>
        </authorList>
    </citation>
    <scope>NUCLEOTIDE SEQUENCE [LARGE SCALE GENOMIC DNA]</scope>
    <source>
        <strain evidence="2 3">AS1053</strain>
    </source>
</reference>
<accession>A0ABT5V4E3</accession>
<name>A0ABT5V4E3_9ACTO</name>
<gene>
    <name evidence="2" type="ORF">PWJ81_01825</name>
</gene>
<keyword evidence="1" id="KW-1133">Transmembrane helix</keyword>
<keyword evidence="1" id="KW-0812">Transmembrane</keyword>
<evidence type="ECO:0000313" key="3">
    <source>
        <dbReference type="Proteomes" id="UP001219297"/>
    </source>
</evidence>